<name>W5WUN7_9PSEU</name>
<dbReference type="Pfam" id="PF11209">
    <property type="entry name" value="LmeA"/>
    <property type="match status" value="1"/>
</dbReference>
<organism evidence="2 3">
    <name type="scientific">Kutzneria albida DSM 43870</name>
    <dbReference type="NCBI Taxonomy" id="1449976"/>
    <lineage>
        <taxon>Bacteria</taxon>
        <taxon>Bacillati</taxon>
        <taxon>Actinomycetota</taxon>
        <taxon>Actinomycetes</taxon>
        <taxon>Pseudonocardiales</taxon>
        <taxon>Pseudonocardiaceae</taxon>
        <taxon>Kutzneria</taxon>
    </lineage>
</organism>
<dbReference type="HOGENOM" id="CLU_036478_1_0_11"/>
<proteinExistence type="predicted"/>
<gene>
    <name evidence="2" type="ORF">KALB_8513</name>
</gene>
<keyword evidence="3" id="KW-1185">Reference proteome</keyword>
<reference evidence="2 3" key="1">
    <citation type="journal article" date="2014" name="BMC Genomics">
        <title>Complete genome sequence of producer of the glycopeptide antibiotic Aculeximycin Kutzneria albida DSM 43870T, a representative of minor genus of Pseudonocardiaceae.</title>
        <authorList>
            <person name="Rebets Y."/>
            <person name="Tokovenko B."/>
            <person name="Lushchyk I."/>
            <person name="Ruckert C."/>
            <person name="Zaburannyi N."/>
            <person name="Bechthold A."/>
            <person name="Kalinowski J."/>
            <person name="Luzhetskyy A."/>
        </authorList>
    </citation>
    <scope>NUCLEOTIDE SEQUENCE [LARGE SCALE GENOMIC DNA]</scope>
    <source>
        <strain evidence="2">DSM 43870</strain>
    </source>
</reference>
<dbReference type="RefSeq" id="WP_025361655.1">
    <property type="nucleotide sequence ID" value="NZ_CP007155.1"/>
</dbReference>
<dbReference type="AlphaFoldDB" id="W5WUN7"/>
<dbReference type="OrthoDB" id="3215846at2"/>
<sequence length="288" mass="30451">MTTTKPKRRRGLRITVAVAIVLVGLLVATDFVFAAIGEYQVSKKMRAELTLADDPSVTIHGFPFVLQAMRGDYEDIEVGASGIPIGTMRDLQVSAHLYDVKVPLSELVSGSAHSVVIDRVEGSVRISAADVNRAFNSTEVGQVLNISNLTIVPTPADTLVDPGAEPGAQAGEKPTPTPNQTTTGVKMAFFVNFAGKQVKVSMYGVLTLNGTTIQVQPTKLELADGVASLKLPEILQQQVTGALSKQLDLGKALPFTVTPTRVTVENNVFIVTGRATNVQLGSGRSGLG</sequence>
<accession>W5WUN7</accession>
<dbReference type="InterPro" id="IPR021373">
    <property type="entry name" value="DUF2993"/>
</dbReference>
<dbReference type="EMBL" id="CP007155">
    <property type="protein sequence ID" value="AHI01870.1"/>
    <property type="molecule type" value="Genomic_DNA"/>
</dbReference>
<feature type="region of interest" description="Disordered" evidence="1">
    <location>
        <begin position="158"/>
        <end position="181"/>
    </location>
</feature>
<evidence type="ECO:0008006" key="4">
    <source>
        <dbReference type="Google" id="ProtNLM"/>
    </source>
</evidence>
<evidence type="ECO:0000313" key="3">
    <source>
        <dbReference type="Proteomes" id="UP000019225"/>
    </source>
</evidence>
<dbReference type="PATRIC" id="fig|1449976.3.peg.8549"/>
<dbReference type="eggNOG" id="ENOG5033A8R">
    <property type="taxonomic scope" value="Bacteria"/>
</dbReference>
<dbReference type="KEGG" id="kal:KALB_8513"/>
<dbReference type="Proteomes" id="UP000019225">
    <property type="component" value="Chromosome"/>
</dbReference>
<evidence type="ECO:0000256" key="1">
    <source>
        <dbReference type="SAM" id="MobiDB-lite"/>
    </source>
</evidence>
<dbReference type="STRING" id="1449976.KALB_8513"/>
<evidence type="ECO:0000313" key="2">
    <source>
        <dbReference type="EMBL" id="AHI01870.1"/>
    </source>
</evidence>
<protein>
    <recommendedName>
        <fullName evidence="4">Secreted protein</fullName>
    </recommendedName>
</protein>